<proteinExistence type="predicted"/>
<dbReference type="EMBL" id="FOCC01000003">
    <property type="protein sequence ID" value="SEM45819.1"/>
    <property type="molecule type" value="Genomic_DNA"/>
</dbReference>
<gene>
    <name evidence="1" type="ORF">SAMN05216431_1034</name>
</gene>
<sequence>MFENEGETLQGSQYRAHLDRNWNEGNKLFKQLQTQISKLPSNQSTTVANAEVTNAHTALDGTTYTSLATRLDAIDTRFSDLNVGGRNLLKHTDWSSYNVSNMTKVTEDGYTCLKTSSTTSNIIFGTLEANTQYTYSAWIKLETGAEGKLAFTNFGHFFVDKNASSNANKKHEDVASKRVYRDVAVKKGVWTKIWVTFTTNNLAGSTFGVYPAFLNSTVVYIRNCKLEKGNIATDWTPAPEDVQEQIDAHNTAIMTNAIGSENLLQTATDDVKTLTYSHTSYLDMCYEVLDKLSAGNYVVSFEAKSTVAGDVVDFYTYDGSHTNIIKSSNLYVDGVEKEPMQNYIDGYHKLTLSSSYVKYASVLYVTDTPNNFKVLIRAEANSGSGTVSIRNVQLQRGSIPTAWQAPTRMIKQSSAVSVLNGAKIANGAGSVDTYRSGDHAILIWNREVTIPKLAKNTTLYFASASIPSIEGLTNTHFIDNQWFTYTANGTWGKLVVDLNGTSIRFGLYTQNCDTFTGNVNIPASFVLWFY</sequence>
<dbReference type="Proteomes" id="UP000182089">
    <property type="component" value="Unassembled WGS sequence"/>
</dbReference>
<protein>
    <submittedName>
        <fullName evidence="1">Uncharacterized protein</fullName>
    </submittedName>
</protein>
<accession>A0ABY1A9Z2</accession>
<dbReference type="Gene3D" id="2.60.120.260">
    <property type="entry name" value="Galactose-binding domain-like"/>
    <property type="match status" value="1"/>
</dbReference>
<comment type="caution">
    <text evidence="1">The sequence shown here is derived from an EMBL/GenBank/DDBJ whole genome shotgun (WGS) entry which is preliminary data.</text>
</comment>
<reference evidence="1 2" key="1">
    <citation type="submission" date="2016-10" db="EMBL/GenBank/DDBJ databases">
        <authorList>
            <person name="Varghese N."/>
            <person name="Submissions S."/>
        </authorList>
    </citation>
    <scope>NUCLEOTIDE SEQUENCE [LARGE SCALE GENOMIC DNA]</scope>
    <source>
        <strain evidence="1 2">WC1T17</strain>
    </source>
</reference>
<name>A0ABY1A9Z2_9LACO</name>
<evidence type="ECO:0000313" key="2">
    <source>
        <dbReference type="Proteomes" id="UP000182089"/>
    </source>
</evidence>
<evidence type="ECO:0000313" key="1">
    <source>
        <dbReference type="EMBL" id="SEM45819.1"/>
    </source>
</evidence>
<organism evidence="1 2">
    <name type="scientific">Ligilactobacillus ruminis</name>
    <dbReference type="NCBI Taxonomy" id="1623"/>
    <lineage>
        <taxon>Bacteria</taxon>
        <taxon>Bacillati</taxon>
        <taxon>Bacillota</taxon>
        <taxon>Bacilli</taxon>
        <taxon>Lactobacillales</taxon>
        <taxon>Lactobacillaceae</taxon>
        <taxon>Ligilactobacillus</taxon>
    </lineage>
</organism>